<keyword evidence="7" id="KW-1185">Reference proteome</keyword>
<gene>
    <name evidence="6" type="ORF">MSYG_2258</name>
</gene>
<evidence type="ECO:0000313" key="6">
    <source>
        <dbReference type="EMBL" id="SHO77916.1"/>
    </source>
</evidence>
<dbReference type="Gene3D" id="2.130.10.10">
    <property type="entry name" value="YVTN repeat-like/Quinoprotein amine dehydrogenase"/>
    <property type="match status" value="1"/>
</dbReference>
<keyword evidence="2" id="KW-0653">Protein transport</keyword>
<dbReference type="Proteomes" id="UP000186303">
    <property type="component" value="Chromosome 3"/>
</dbReference>
<dbReference type="GO" id="GO:0016236">
    <property type="term" value="P:macroautophagy"/>
    <property type="evidence" value="ECO:0007669"/>
    <property type="project" value="TreeGrafter"/>
</dbReference>
<reference evidence="7" key="1">
    <citation type="journal article" date="2017" name="Nucleic Acids Res.">
        <title>Proteogenomics produces comprehensive and highly accurate protein-coding gene annotation in a complete genome assembly of Malassezia sympodialis.</title>
        <authorList>
            <person name="Zhu Y."/>
            <person name="Engstroem P.G."/>
            <person name="Tellgren-Roth C."/>
            <person name="Baudo C.D."/>
            <person name="Kennell J.C."/>
            <person name="Sun S."/>
            <person name="Billmyre R.B."/>
            <person name="Schroeder M.S."/>
            <person name="Andersson A."/>
            <person name="Holm T."/>
            <person name="Sigurgeirsson B."/>
            <person name="Wu G."/>
            <person name="Sankaranarayanan S.R."/>
            <person name="Siddharthan R."/>
            <person name="Sanyal K."/>
            <person name="Lundeberg J."/>
            <person name="Nystedt B."/>
            <person name="Boekhout T."/>
            <person name="Dawson T.L. Jr."/>
            <person name="Heitman J."/>
            <person name="Scheynius A."/>
            <person name="Lehtioe J."/>
        </authorList>
    </citation>
    <scope>NUCLEOTIDE SEQUENCE [LARGE SCALE GENOMIC DNA]</scope>
    <source>
        <strain evidence="7">ATCC 42132</strain>
    </source>
</reference>
<dbReference type="GO" id="GO:0005770">
    <property type="term" value="C:late endosome"/>
    <property type="evidence" value="ECO:0007669"/>
    <property type="project" value="TreeGrafter"/>
</dbReference>
<accession>A0A1M8A631</accession>
<dbReference type="Gene3D" id="1.25.40.10">
    <property type="entry name" value="Tetratricopeptide repeat domain"/>
    <property type="match status" value="1"/>
</dbReference>
<dbReference type="OrthoDB" id="244107at2759"/>
<dbReference type="PANTHER" id="PTHR12616:SF1">
    <property type="entry name" value="VACUOLAR PROTEIN SORTING-ASSOCIATED PROTEIN 41 HOMOLOG"/>
    <property type="match status" value="1"/>
</dbReference>
<dbReference type="VEuPathDB" id="FungiDB:MSYG_2258"/>
<feature type="compositionally biased region" description="Low complexity" evidence="4">
    <location>
        <begin position="78"/>
        <end position="87"/>
    </location>
</feature>
<evidence type="ECO:0000256" key="3">
    <source>
        <dbReference type="PROSITE-ProRule" id="PRU01006"/>
    </source>
</evidence>
<dbReference type="InterPro" id="IPR036322">
    <property type="entry name" value="WD40_repeat_dom_sf"/>
</dbReference>
<sequence>MGFSKRKKRHSRALQDNNSSPKTEDAKIQEPACPDPPQASEALRREESCEASAFPSLITAAPSHENKRLDVAMDESNDVSTASSSRSSESKDLSSPTVRPLHEKADTGPSNEALETISGDEEAYEEPAFHTEFLKSSVTDILARDSISSMAVSLHHIALGLQSGMIFVLSRTGHLEKGFQVHSAPVLDIVFDSTGEFVGSAGMDGIVMIAALSSSEQYEFNFHRPMRSIALEPQFGNRSSRAFVCGGMSGVLVHREKRWFGYKETVLHNGEGPIWAVAWHGRWIAWANDRGVRVIEASTHEIIALVPASPNAPRPELVRYSLYWRDLNTLLIAQGDRITVASIKSRNKATEDEVRAATPTVPTISGLVSSLAPASRDLHEYVQVIDIFQLECLVSGIAWSMDAMITCAYLVDETELASMDSETLQIRPHQSPEIRLINRHGEELASHVLDVSDFTRFHCNDYHMRASLEPKWDPVLQEDVLSPVFFVANPKQIHVLRPRNERDHIQWLLEHDEYREALEALEALGSGPAAALGFDVAAVGRDYLTHLIHDLHEYTAAAQLFPLLLRSDVAAWEHFVFLMLDHGQVKTLLPHVPIKDPELGEVAYDMILVHLLRTDEQTLLMTLRTWPGHVYSTQAVATAIEDQARNSRVLLECLAQLFLANQMPGKALLYLLRLRHSSVFELIRENDLLIDVQHKIGALVELDQELADSQEPQNSALIPLLVRHTHSVPIQRAVHQFEPYPWYQYLYLDALFEKDPSLVVPYANRLVRLYSDYAYPKLMPFLRSMSSVYSFKEAYNVCEERGHVPEMVFLRGRTGDLPGALNLILERLNDVEMAIEFVQQQDDADLWNILLAHSCNKPDYVRGLLEHAGGEIDPVRIIRPIEYGLVIPGLRPALMKTLKNFHMQHSLLSGGMTVLMNHTKELVYRYQSVLSAAVPCDAQAVCTVCEAPLLQDFYVPIVLFLCMHAAHLSCLQPQMESHPSHASPMEPVTLSTTRLYADSRENRIGEDSTMLYPQERESFSDEKDPTLDLLQRSAQTRQHQHLAKQGCPTCAKERAYCLSD</sequence>
<protein>
    <submittedName>
        <fullName evidence="6">Similar to S.cerevisiae protein VPS41 (Subunit of the HOPS endocytic tethering complex)</fullName>
    </submittedName>
</protein>
<dbReference type="EMBL" id="LT671823">
    <property type="protein sequence ID" value="SHO77916.1"/>
    <property type="molecule type" value="Genomic_DNA"/>
</dbReference>
<dbReference type="InterPro" id="IPR011990">
    <property type="entry name" value="TPR-like_helical_dom_sf"/>
</dbReference>
<feature type="compositionally biased region" description="Basic residues" evidence="4">
    <location>
        <begin position="1"/>
        <end position="12"/>
    </location>
</feature>
<feature type="repeat" description="CHCR" evidence="3">
    <location>
        <begin position="717"/>
        <end position="863"/>
    </location>
</feature>
<keyword evidence="1" id="KW-0813">Transport</keyword>
<dbReference type="Pfam" id="PF23556">
    <property type="entry name" value="TPR_Vps41"/>
    <property type="match status" value="1"/>
</dbReference>
<organism evidence="6 7">
    <name type="scientific">Malassezia sympodialis (strain ATCC 42132)</name>
    <name type="common">Atopic eczema-associated yeast</name>
    <dbReference type="NCBI Taxonomy" id="1230383"/>
    <lineage>
        <taxon>Eukaryota</taxon>
        <taxon>Fungi</taxon>
        <taxon>Dikarya</taxon>
        <taxon>Basidiomycota</taxon>
        <taxon>Ustilaginomycotina</taxon>
        <taxon>Malasseziomycetes</taxon>
        <taxon>Malasseziales</taxon>
        <taxon>Malasseziaceae</taxon>
        <taxon>Malassezia</taxon>
    </lineage>
</organism>
<dbReference type="SMART" id="SM00299">
    <property type="entry name" value="CLH"/>
    <property type="match status" value="1"/>
</dbReference>
<dbReference type="GO" id="GO:0009267">
    <property type="term" value="P:cellular response to starvation"/>
    <property type="evidence" value="ECO:0007669"/>
    <property type="project" value="TreeGrafter"/>
</dbReference>
<name>A0A1M8A631_MALS4</name>
<dbReference type="Pfam" id="PF23411">
    <property type="entry name" value="Beta-prop_Vps41"/>
    <property type="match status" value="1"/>
</dbReference>
<feature type="domain" description="Vps41 beta-propeller" evidence="5">
    <location>
        <begin position="134"/>
        <end position="466"/>
    </location>
</feature>
<evidence type="ECO:0000256" key="4">
    <source>
        <dbReference type="SAM" id="MobiDB-lite"/>
    </source>
</evidence>
<evidence type="ECO:0000259" key="5">
    <source>
        <dbReference type="Pfam" id="PF23411"/>
    </source>
</evidence>
<dbReference type="InterPro" id="IPR045111">
    <property type="entry name" value="Vps41/Vps8"/>
</dbReference>
<dbReference type="InterPro" id="IPR000547">
    <property type="entry name" value="Clathrin_H-chain/VPS_repeat"/>
</dbReference>
<dbReference type="GO" id="GO:0006623">
    <property type="term" value="P:protein targeting to vacuole"/>
    <property type="evidence" value="ECO:0007669"/>
    <property type="project" value="InterPro"/>
</dbReference>
<feature type="region of interest" description="Disordered" evidence="4">
    <location>
        <begin position="1"/>
        <end position="113"/>
    </location>
</feature>
<dbReference type="GO" id="GO:0034058">
    <property type="term" value="P:endosomal vesicle fusion"/>
    <property type="evidence" value="ECO:0007669"/>
    <property type="project" value="TreeGrafter"/>
</dbReference>
<evidence type="ECO:0000256" key="1">
    <source>
        <dbReference type="ARBA" id="ARBA00022448"/>
    </source>
</evidence>
<proteinExistence type="predicted"/>
<dbReference type="SUPFAM" id="SSF50978">
    <property type="entry name" value="WD40 repeat-like"/>
    <property type="match status" value="1"/>
</dbReference>
<evidence type="ECO:0000313" key="7">
    <source>
        <dbReference type="Proteomes" id="UP000186303"/>
    </source>
</evidence>
<dbReference type="GO" id="GO:0030897">
    <property type="term" value="C:HOPS complex"/>
    <property type="evidence" value="ECO:0007669"/>
    <property type="project" value="TreeGrafter"/>
</dbReference>
<dbReference type="STRING" id="1230383.A0A1M8A631"/>
<dbReference type="PROSITE" id="PS50236">
    <property type="entry name" value="CHCR"/>
    <property type="match status" value="1"/>
</dbReference>
<dbReference type="AlphaFoldDB" id="A0A1M8A631"/>
<dbReference type="PANTHER" id="PTHR12616">
    <property type="entry name" value="VACUOLAR PROTEIN SORTING VPS41"/>
    <property type="match status" value="1"/>
</dbReference>
<dbReference type="InterPro" id="IPR015943">
    <property type="entry name" value="WD40/YVTN_repeat-like_dom_sf"/>
</dbReference>
<evidence type="ECO:0000256" key="2">
    <source>
        <dbReference type="ARBA" id="ARBA00022927"/>
    </source>
</evidence>
<dbReference type="InterPro" id="IPR057780">
    <property type="entry name" value="Beta-prop_Vps41"/>
</dbReference>
<dbReference type="OMA" id="PQLVWQD"/>